<organism evidence="1 2">
    <name type="scientific">Aspergillus glaucus CBS 516.65</name>
    <dbReference type="NCBI Taxonomy" id="1160497"/>
    <lineage>
        <taxon>Eukaryota</taxon>
        <taxon>Fungi</taxon>
        <taxon>Dikarya</taxon>
        <taxon>Ascomycota</taxon>
        <taxon>Pezizomycotina</taxon>
        <taxon>Eurotiomycetes</taxon>
        <taxon>Eurotiomycetidae</taxon>
        <taxon>Eurotiales</taxon>
        <taxon>Aspergillaceae</taxon>
        <taxon>Aspergillus</taxon>
        <taxon>Aspergillus subgen. Aspergillus</taxon>
    </lineage>
</organism>
<evidence type="ECO:0000313" key="1">
    <source>
        <dbReference type="EMBL" id="OJJ81817.1"/>
    </source>
</evidence>
<accession>A0A1L9VD02</accession>
<evidence type="ECO:0000313" key="2">
    <source>
        <dbReference type="Proteomes" id="UP000184300"/>
    </source>
</evidence>
<dbReference type="VEuPathDB" id="FungiDB:ASPGLDRAFT_593988"/>
<dbReference type="OrthoDB" id="9991317at2759"/>
<dbReference type="EMBL" id="KV878904">
    <property type="protein sequence ID" value="OJJ81817.1"/>
    <property type="molecule type" value="Genomic_DNA"/>
</dbReference>
<name>A0A1L9VD02_ASPGL</name>
<proteinExistence type="predicted"/>
<gene>
    <name evidence="1" type="ORF">ASPGLDRAFT_593988</name>
</gene>
<reference evidence="2" key="1">
    <citation type="journal article" date="2017" name="Genome Biol.">
        <title>Comparative genomics reveals high biological diversity and specific adaptations in the industrially and medically important fungal genus Aspergillus.</title>
        <authorList>
            <person name="de Vries R.P."/>
            <person name="Riley R."/>
            <person name="Wiebenga A."/>
            <person name="Aguilar-Osorio G."/>
            <person name="Amillis S."/>
            <person name="Uchima C.A."/>
            <person name="Anderluh G."/>
            <person name="Asadollahi M."/>
            <person name="Askin M."/>
            <person name="Barry K."/>
            <person name="Battaglia E."/>
            <person name="Bayram O."/>
            <person name="Benocci T."/>
            <person name="Braus-Stromeyer S.A."/>
            <person name="Caldana C."/>
            <person name="Canovas D."/>
            <person name="Cerqueira G.C."/>
            <person name="Chen F."/>
            <person name="Chen W."/>
            <person name="Choi C."/>
            <person name="Clum A."/>
            <person name="Dos Santos R.A."/>
            <person name="Damasio A.R."/>
            <person name="Diallinas G."/>
            <person name="Emri T."/>
            <person name="Fekete E."/>
            <person name="Flipphi M."/>
            <person name="Freyberg S."/>
            <person name="Gallo A."/>
            <person name="Gournas C."/>
            <person name="Habgood R."/>
            <person name="Hainaut M."/>
            <person name="Harispe M.L."/>
            <person name="Henrissat B."/>
            <person name="Hilden K.S."/>
            <person name="Hope R."/>
            <person name="Hossain A."/>
            <person name="Karabika E."/>
            <person name="Karaffa L."/>
            <person name="Karanyi Z."/>
            <person name="Krasevec N."/>
            <person name="Kuo A."/>
            <person name="Kusch H."/>
            <person name="LaButti K."/>
            <person name="Lagendijk E.L."/>
            <person name="Lapidus A."/>
            <person name="Levasseur A."/>
            <person name="Lindquist E."/>
            <person name="Lipzen A."/>
            <person name="Logrieco A.F."/>
            <person name="MacCabe A."/>
            <person name="Maekelae M.R."/>
            <person name="Malavazi I."/>
            <person name="Melin P."/>
            <person name="Meyer V."/>
            <person name="Mielnichuk N."/>
            <person name="Miskei M."/>
            <person name="Molnar A.P."/>
            <person name="Mule G."/>
            <person name="Ngan C.Y."/>
            <person name="Orejas M."/>
            <person name="Orosz E."/>
            <person name="Ouedraogo J.P."/>
            <person name="Overkamp K.M."/>
            <person name="Park H.-S."/>
            <person name="Perrone G."/>
            <person name="Piumi F."/>
            <person name="Punt P.J."/>
            <person name="Ram A.F."/>
            <person name="Ramon A."/>
            <person name="Rauscher S."/>
            <person name="Record E."/>
            <person name="Riano-Pachon D.M."/>
            <person name="Robert V."/>
            <person name="Roehrig J."/>
            <person name="Ruller R."/>
            <person name="Salamov A."/>
            <person name="Salih N.S."/>
            <person name="Samson R.A."/>
            <person name="Sandor E."/>
            <person name="Sanguinetti M."/>
            <person name="Schuetze T."/>
            <person name="Sepcic K."/>
            <person name="Shelest E."/>
            <person name="Sherlock G."/>
            <person name="Sophianopoulou V."/>
            <person name="Squina F.M."/>
            <person name="Sun H."/>
            <person name="Susca A."/>
            <person name="Todd R.B."/>
            <person name="Tsang A."/>
            <person name="Unkles S.E."/>
            <person name="van de Wiele N."/>
            <person name="van Rossen-Uffink D."/>
            <person name="Oliveira J.V."/>
            <person name="Vesth T.C."/>
            <person name="Visser J."/>
            <person name="Yu J.-H."/>
            <person name="Zhou M."/>
            <person name="Andersen M.R."/>
            <person name="Archer D.B."/>
            <person name="Baker S.E."/>
            <person name="Benoit I."/>
            <person name="Brakhage A.A."/>
            <person name="Braus G.H."/>
            <person name="Fischer R."/>
            <person name="Frisvad J.C."/>
            <person name="Goldman G.H."/>
            <person name="Houbraken J."/>
            <person name="Oakley B."/>
            <person name="Pocsi I."/>
            <person name="Scazzocchio C."/>
            <person name="Seiboth B."/>
            <person name="vanKuyk P.A."/>
            <person name="Wortman J."/>
            <person name="Dyer P.S."/>
            <person name="Grigoriev I.V."/>
        </authorList>
    </citation>
    <scope>NUCLEOTIDE SEQUENCE [LARGE SCALE GENOMIC DNA]</scope>
    <source>
        <strain evidence="2">CBS 516.65</strain>
    </source>
</reference>
<dbReference type="AlphaFoldDB" id="A0A1L9VD02"/>
<keyword evidence="2" id="KW-1185">Reference proteome</keyword>
<dbReference type="GeneID" id="34464638"/>
<protein>
    <submittedName>
        <fullName evidence="1">Uncharacterized protein</fullName>
    </submittedName>
</protein>
<dbReference type="Proteomes" id="UP000184300">
    <property type="component" value="Unassembled WGS sequence"/>
</dbReference>
<dbReference type="RefSeq" id="XP_022398515.1">
    <property type="nucleotide sequence ID" value="XM_022548378.1"/>
</dbReference>
<sequence length="176" mass="20131">MRLSSIERNSGVRLIVLSKSHTSRYTACLRVIICSRGSWTIWQPGEEWPRICWETVIDRAMSPYTLSVRALIRSRQSSSDGTTDVPSQSAFDRALVISMPETPNQTPLPFAAEEAAVVKSLCDLMNLTMRSISFTLRLKRIPILRAGFWRYTMHGESTTARFTLLWNVYTSMRRQP</sequence>